<dbReference type="EMBL" id="BAABIS010000001">
    <property type="protein sequence ID" value="GAA4835905.1"/>
    <property type="molecule type" value="Genomic_DNA"/>
</dbReference>
<dbReference type="Proteomes" id="UP001501752">
    <property type="component" value="Unassembled WGS sequence"/>
</dbReference>
<sequence>MLTRTSVSSQSAPSRTAAANEAIVFSGAVAGEPRCPTTVIRGQAGAARAGPEPTRGHTAAVNSAARASGDARNSPRIRPMDQ</sequence>
<proteinExistence type="predicted"/>
<feature type="region of interest" description="Disordered" evidence="1">
    <location>
        <begin position="41"/>
        <end position="82"/>
    </location>
</feature>
<reference evidence="3" key="1">
    <citation type="journal article" date="2019" name="Int. J. Syst. Evol. Microbiol.">
        <title>The Global Catalogue of Microorganisms (GCM) 10K type strain sequencing project: providing services to taxonomists for standard genome sequencing and annotation.</title>
        <authorList>
            <consortium name="The Broad Institute Genomics Platform"/>
            <consortium name="The Broad Institute Genome Sequencing Center for Infectious Disease"/>
            <person name="Wu L."/>
            <person name="Ma J."/>
        </authorList>
    </citation>
    <scope>NUCLEOTIDE SEQUENCE [LARGE SCALE GENOMIC DNA]</scope>
    <source>
        <strain evidence="3">JCM 13006</strain>
    </source>
</reference>
<accession>A0ABP9D9E7</accession>
<comment type="caution">
    <text evidence="2">The sequence shown here is derived from an EMBL/GenBank/DDBJ whole genome shotgun (WGS) entry which is preliminary data.</text>
</comment>
<gene>
    <name evidence="2" type="ORF">GCM10023235_08390</name>
</gene>
<keyword evidence="3" id="KW-1185">Reference proteome</keyword>
<protein>
    <submittedName>
        <fullName evidence="2">Uncharacterized protein</fullName>
    </submittedName>
</protein>
<evidence type="ECO:0000313" key="2">
    <source>
        <dbReference type="EMBL" id="GAA4835905.1"/>
    </source>
</evidence>
<evidence type="ECO:0000256" key="1">
    <source>
        <dbReference type="SAM" id="MobiDB-lite"/>
    </source>
</evidence>
<name>A0ABP9D9E7_9ACTN</name>
<evidence type="ECO:0000313" key="3">
    <source>
        <dbReference type="Proteomes" id="UP001501752"/>
    </source>
</evidence>
<organism evidence="2 3">
    <name type="scientific">Kitasatospora terrestris</name>
    <dbReference type="NCBI Taxonomy" id="258051"/>
    <lineage>
        <taxon>Bacteria</taxon>
        <taxon>Bacillati</taxon>
        <taxon>Actinomycetota</taxon>
        <taxon>Actinomycetes</taxon>
        <taxon>Kitasatosporales</taxon>
        <taxon>Streptomycetaceae</taxon>
        <taxon>Kitasatospora</taxon>
    </lineage>
</organism>